<feature type="compositionally biased region" description="Low complexity" evidence="1">
    <location>
        <begin position="1185"/>
        <end position="1194"/>
    </location>
</feature>
<name>A0A1J4KAK5_9EUKA</name>
<feature type="compositionally biased region" description="Basic and acidic residues" evidence="1">
    <location>
        <begin position="1123"/>
        <end position="1135"/>
    </location>
</feature>
<feature type="compositionally biased region" description="Polar residues" evidence="1">
    <location>
        <begin position="1033"/>
        <end position="1049"/>
    </location>
</feature>
<comment type="caution">
    <text evidence="2">The sequence shown here is derived from an EMBL/GenBank/DDBJ whole genome shotgun (WGS) entry which is preliminary data.</text>
</comment>
<feature type="compositionally biased region" description="Low complexity" evidence="1">
    <location>
        <begin position="993"/>
        <end position="1004"/>
    </location>
</feature>
<dbReference type="GeneID" id="94838024"/>
<feature type="compositionally biased region" description="Low complexity" evidence="1">
    <location>
        <begin position="1110"/>
        <end position="1122"/>
    </location>
</feature>
<evidence type="ECO:0000313" key="3">
    <source>
        <dbReference type="Proteomes" id="UP000179807"/>
    </source>
</evidence>
<dbReference type="SUPFAM" id="SSF52047">
    <property type="entry name" value="RNI-like"/>
    <property type="match status" value="1"/>
</dbReference>
<proteinExistence type="predicted"/>
<dbReference type="VEuPathDB" id="TrichDB:TRFO_23714"/>
<feature type="compositionally biased region" description="Polar residues" evidence="1">
    <location>
        <begin position="1136"/>
        <end position="1174"/>
    </location>
</feature>
<evidence type="ECO:0000256" key="1">
    <source>
        <dbReference type="SAM" id="MobiDB-lite"/>
    </source>
</evidence>
<dbReference type="Gene3D" id="3.80.10.10">
    <property type="entry name" value="Ribonuclease Inhibitor"/>
    <property type="match status" value="1"/>
</dbReference>
<dbReference type="Proteomes" id="UP000179807">
    <property type="component" value="Unassembled WGS sequence"/>
</dbReference>
<dbReference type="OrthoDB" id="427001at2759"/>
<evidence type="ECO:0000313" key="2">
    <source>
        <dbReference type="EMBL" id="OHT08002.1"/>
    </source>
</evidence>
<reference evidence="2" key="1">
    <citation type="submission" date="2016-10" db="EMBL/GenBank/DDBJ databases">
        <authorList>
            <person name="Benchimol M."/>
            <person name="Almeida L.G."/>
            <person name="Vasconcelos A.T."/>
            <person name="Perreira-Neves A."/>
            <person name="Rosa I.A."/>
            <person name="Tasca T."/>
            <person name="Bogo M.R."/>
            <person name="de Souza W."/>
        </authorList>
    </citation>
    <scope>NUCLEOTIDE SEQUENCE [LARGE SCALE GENOMIC DNA]</scope>
    <source>
        <strain evidence="2">K</strain>
    </source>
</reference>
<dbReference type="AlphaFoldDB" id="A0A1J4KAK5"/>
<feature type="region of interest" description="Disordered" evidence="1">
    <location>
        <begin position="807"/>
        <end position="1201"/>
    </location>
</feature>
<feature type="compositionally biased region" description="Low complexity" evidence="1">
    <location>
        <begin position="937"/>
        <end position="970"/>
    </location>
</feature>
<feature type="compositionally biased region" description="Low complexity" evidence="1">
    <location>
        <begin position="898"/>
        <end position="913"/>
    </location>
</feature>
<feature type="compositionally biased region" description="Basic and acidic residues" evidence="1">
    <location>
        <begin position="856"/>
        <end position="872"/>
    </location>
</feature>
<feature type="compositionally biased region" description="Polar residues" evidence="1">
    <location>
        <begin position="1085"/>
        <end position="1098"/>
    </location>
</feature>
<organism evidence="2 3">
    <name type="scientific">Tritrichomonas foetus</name>
    <dbReference type="NCBI Taxonomy" id="1144522"/>
    <lineage>
        <taxon>Eukaryota</taxon>
        <taxon>Metamonada</taxon>
        <taxon>Parabasalia</taxon>
        <taxon>Tritrichomonadida</taxon>
        <taxon>Tritrichomonadidae</taxon>
        <taxon>Tritrichomonas</taxon>
    </lineage>
</organism>
<dbReference type="EMBL" id="MLAK01000681">
    <property type="protein sequence ID" value="OHT08002.1"/>
    <property type="molecule type" value="Genomic_DNA"/>
</dbReference>
<feature type="compositionally biased region" description="Polar residues" evidence="1">
    <location>
        <begin position="971"/>
        <end position="986"/>
    </location>
</feature>
<evidence type="ECO:0008006" key="4">
    <source>
        <dbReference type="Google" id="ProtNLM"/>
    </source>
</evidence>
<sequence>MTSPLQTAISRVENVGETVIFSQKIKTSGFFAFRKKFIFILTERRVLCFNNRAKLKGKYSLLDINEVLFTKKGVELKFDHSTLSFDLDEKDKTKLKEGLKFVLQHIMTAAEISALNLDSSDNRLSCIPSEYGAFCRLDEFVNRPGFKISPIDEQKLRFYIICNRSMIDFSVFKDPEGVAKLFFRVLPLCTAMKHVSCSDFVDHDTFRVLQSFSREHSYIESISIDCEVTSNFEFFIQDIRDNSQSKVVDLTFKNSKFNRIHLDSLQQCVNSRNIKALGFCNAIEESEFPFFISEFLPPLENESLVSLTLDGTKSINIKTLMPSIKTIQILSLVDCNLEIDVVLNEIYETSSNNKINVINLSKNKFSNNLSKKFNCKLSSQILSILVNDVIFPENTLLPFLKLIFTTIHQNATVSIVHIEAADKDFEGLDHFFQNLEGFMSLKSLNWDFNPITPNFIQFLIKQENLTTLSISGCFSPNDSECFKEFCEYLAHNSSLYTLICRKYGQSVLGELTPQLLLAAVSSNLKTLDITDSNGGIECFNAMKNLLTNGVVECLVYDGLKPENTGAFLDFINFVASNKDYNYRTSFPLHDIELLFNLGKIDVHGIDDLMTMNMIRTEEDYIRPFSVFFYENPDNLPLFHRPECDDVMKDNLNSSTHTLFSRQIRPNSSLPGPSSFHTPFNTPLNTPLSKSSISMINNSFNSSFIENEDERLQPKKRDNVKRKEHSSKSFYFGPLVQSPSGDSVLNALTIFPEDEKFVLNDNTLATSKSTAIQKVNNNNIGFQEERITLRKRLNTSVTFPRELIVPSPRSSLTNSRDRLESTKEYNSANSDDSDIIEKDPPVHTNIQNKNVSQTKNQFREENSSDDNSFHTKELNSNAKAQFKSNNYNSKNSQYPERTSLQQKKLFSASSSSATFDDESEPKIVKNIKSIPKAPIKQKSPPSSHNNPNKSSKALQNNNNDQKNKQSNENNKIVSNKKVTTKSYQSQRPLKLTFSSSSSDDSGYSSESEDVMIQKTENVLSKRNNQSPPAPIKTVSPTNLRMNQRIPSNRPGQAGRSPVLARSFASNRGFNQRMINPRPNLRGSARNGATSRQMNSNAGEKQQPKKALITMSSSSDESSYSDSYSKNESKSIKKETKPSNTTKAHQISPTQRSNSSIQKKNVSQKAPINQRNSPSNRAKPPPKGTLNKNSPNNSPKNVKKNPLDINNEEEKETDHRVVLPPLLYGVNPDINNLPKVQQISKGKNLQYLRSDSYSSDYIEYDE</sequence>
<keyword evidence="3" id="KW-1185">Reference proteome</keyword>
<feature type="compositionally biased region" description="Polar residues" evidence="1">
    <location>
        <begin position="1013"/>
        <end position="1025"/>
    </location>
</feature>
<gene>
    <name evidence="2" type="ORF">TRFO_23714</name>
</gene>
<protein>
    <recommendedName>
        <fullName evidence="4">Leucine Rich Repeat family protein</fullName>
    </recommendedName>
</protein>
<feature type="compositionally biased region" description="Polar residues" evidence="1">
    <location>
        <begin position="843"/>
        <end position="855"/>
    </location>
</feature>
<feature type="compositionally biased region" description="Polar residues" evidence="1">
    <location>
        <begin position="1062"/>
        <end position="1072"/>
    </location>
</feature>
<dbReference type="InterPro" id="IPR032675">
    <property type="entry name" value="LRR_dom_sf"/>
</dbReference>
<accession>A0A1J4KAK5</accession>
<dbReference type="RefSeq" id="XP_068361138.1">
    <property type="nucleotide sequence ID" value="XM_068503320.1"/>
</dbReference>
<feature type="compositionally biased region" description="Low complexity" evidence="1">
    <location>
        <begin position="882"/>
        <end position="891"/>
    </location>
</feature>